<dbReference type="InterPro" id="IPR011431">
    <property type="entry name" value="Trafficking_Pga2"/>
</dbReference>
<feature type="region of interest" description="Disordered" evidence="1">
    <location>
        <begin position="49"/>
        <end position="69"/>
    </location>
</feature>
<evidence type="ECO:0000256" key="1">
    <source>
        <dbReference type="SAM" id="MobiDB-lite"/>
    </source>
</evidence>
<dbReference type="PANTHER" id="PTHR28199">
    <property type="entry name" value="PROCESSING OF GAS1 AND ALP PROTEIN 2"/>
    <property type="match status" value="1"/>
</dbReference>
<keyword evidence="2" id="KW-0472">Membrane</keyword>
<evidence type="ECO:0008006" key="5">
    <source>
        <dbReference type="Google" id="ProtNLM"/>
    </source>
</evidence>
<dbReference type="Pfam" id="PF07543">
    <property type="entry name" value="PGA2"/>
    <property type="match status" value="1"/>
</dbReference>
<dbReference type="EMBL" id="OZ022405">
    <property type="protein sequence ID" value="CAK9436433.1"/>
    <property type="molecule type" value="Genomic_DNA"/>
</dbReference>
<feature type="transmembrane region" description="Helical" evidence="2">
    <location>
        <begin position="19"/>
        <end position="36"/>
    </location>
</feature>
<evidence type="ECO:0000313" key="4">
    <source>
        <dbReference type="Proteomes" id="UP001497383"/>
    </source>
</evidence>
<keyword evidence="4" id="KW-1185">Reference proteome</keyword>
<dbReference type="Proteomes" id="UP001497383">
    <property type="component" value="Chromosome 1"/>
</dbReference>
<proteinExistence type="predicted"/>
<dbReference type="PANTHER" id="PTHR28199:SF1">
    <property type="entry name" value="PROCESSING OF GAS1 AND ALP PROTEIN 2"/>
    <property type="match status" value="1"/>
</dbReference>
<evidence type="ECO:0000313" key="3">
    <source>
        <dbReference type="EMBL" id="CAK9436433.1"/>
    </source>
</evidence>
<reference evidence="3 4" key="1">
    <citation type="submission" date="2024-03" db="EMBL/GenBank/DDBJ databases">
        <authorList>
            <person name="Brejova B."/>
        </authorList>
    </citation>
    <scope>NUCLEOTIDE SEQUENCE [LARGE SCALE GENOMIC DNA]</scope>
    <source>
        <strain evidence="3 4">CBS 14171</strain>
    </source>
</reference>
<feature type="compositionally biased region" description="Acidic residues" evidence="1">
    <location>
        <begin position="115"/>
        <end position="127"/>
    </location>
</feature>
<accession>A0ABP0ZKS3</accession>
<feature type="region of interest" description="Disordered" evidence="1">
    <location>
        <begin position="103"/>
        <end position="127"/>
    </location>
</feature>
<feature type="compositionally biased region" description="Polar residues" evidence="1">
    <location>
        <begin position="103"/>
        <end position="114"/>
    </location>
</feature>
<protein>
    <recommendedName>
        <fullName evidence="5">Processing of GAS1 and ALP protein 2</fullName>
    </recommendedName>
</protein>
<gene>
    <name evidence="3" type="ORF">LODBEIA_P09910</name>
</gene>
<feature type="compositionally biased region" description="Basic and acidic residues" evidence="1">
    <location>
        <begin position="49"/>
        <end position="65"/>
    </location>
</feature>
<keyword evidence="2" id="KW-1133">Transmembrane helix</keyword>
<organism evidence="3 4">
    <name type="scientific">Lodderomyces beijingensis</name>
    <dbReference type="NCBI Taxonomy" id="1775926"/>
    <lineage>
        <taxon>Eukaryota</taxon>
        <taxon>Fungi</taxon>
        <taxon>Dikarya</taxon>
        <taxon>Ascomycota</taxon>
        <taxon>Saccharomycotina</taxon>
        <taxon>Pichiomycetes</taxon>
        <taxon>Debaryomycetaceae</taxon>
        <taxon>Candida/Lodderomyces clade</taxon>
        <taxon>Lodderomyces</taxon>
    </lineage>
</organism>
<dbReference type="GeneID" id="92206187"/>
<dbReference type="RefSeq" id="XP_066827929.1">
    <property type="nucleotide sequence ID" value="XM_066976972.1"/>
</dbReference>
<name>A0ABP0ZKS3_9ASCO</name>
<sequence>MAAFDEIYDYVEKDTFKRYFRLAIFIFAYLIFRKYYAQWAGKRQTEHQLQLDEQEKLERPQREAEAQAELESNLNKEANEFGWGKKTRKNVKLTQTVLEQIASETRQRHQTSYDAQEDADIEDLLED</sequence>
<keyword evidence="2" id="KW-0812">Transmembrane</keyword>
<evidence type="ECO:0000256" key="2">
    <source>
        <dbReference type="SAM" id="Phobius"/>
    </source>
</evidence>